<accession>A0A3B3IER8</accession>
<evidence type="ECO:0000256" key="4">
    <source>
        <dbReference type="ARBA" id="ARBA00022837"/>
    </source>
</evidence>
<sequence length="224" mass="24438">HFFETHLIYLPSLFLLFPVGHGTKKAPVQVTQLEISESALPGARFQLQAAADPDSGVNSVKDRGDDGKIPILYLQKPLDKEAARHHILRLTAVDGGKPARSGTMTIIINVLDINDNMPVFVKDSYSAVLEENSPVGTSVIQMNATDSDDGLNGEVVYSFGNNVNNKIRKLFEIDAKTGVITVKGLIDFEEKDKYEIDIKASDKGLVPLATEKSDYCSILPLPLS</sequence>
<evidence type="ECO:0000256" key="3">
    <source>
        <dbReference type="ARBA" id="ARBA00022737"/>
    </source>
</evidence>
<dbReference type="InParanoid" id="A0A3B3IER8"/>
<dbReference type="InterPro" id="IPR002126">
    <property type="entry name" value="Cadherin-like_dom"/>
</dbReference>
<reference evidence="12" key="2">
    <citation type="submission" date="2025-08" db="UniProtKB">
        <authorList>
            <consortium name="Ensembl"/>
        </authorList>
    </citation>
    <scope>IDENTIFICATION</scope>
    <source>
        <strain evidence="12">Hd-rR</strain>
    </source>
</reference>
<keyword evidence="10" id="KW-0732">Signal</keyword>
<comment type="subcellular location">
    <subcellularLocation>
        <location evidence="1">Membrane</location>
        <topology evidence="1">Single-pass membrane protein</topology>
    </subcellularLocation>
</comment>
<dbReference type="GO" id="GO:0005886">
    <property type="term" value="C:plasma membrane"/>
    <property type="evidence" value="ECO:0007669"/>
    <property type="project" value="InterPro"/>
</dbReference>
<evidence type="ECO:0000256" key="1">
    <source>
        <dbReference type="ARBA" id="ARBA00004167"/>
    </source>
</evidence>
<evidence type="ECO:0000313" key="12">
    <source>
        <dbReference type="Ensembl" id="ENSORLP00000042401.1"/>
    </source>
</evidence>
<keyword evidence="4 9" id="KW-0106">Calcium</keyword>
<feature type="domain" description="Cadherin" evidence="11">
    <location>
        <begin position="121"/>
        <end position="207"/>
    </location>
</feature>
<evidence type="ECO:0000313" key="13">
    <source>
        <dbReference type="Proteomes" id="UP000001038"/>
    </source>
</evidence>
<dbReference type="PRINTS" id="PR00205">
    <property type="entry name" value="CADHERIN"/>
</dbReference>
<dbReference type="PROSITE" id="PS50268">
    <property type="entry name" value="CADHERIN_2"/>
    <property type="match status" value="2"/>
</dbReference>
<dbReference type="Gene3D" id="2.60.40.60">
    <property type="entry name" value="Cadherins"/>
    <property type="match status" value="2"/>
</dbReference>
<keyword evidence="3" id="KW-0677">Repeat</keyword>
<keyword evidence="8" id="KW-0325">Glycoprotein</keyword>
<dbReference type="GO" id="GO:0009653">
    <property type="term" value="P:anatomical structure morphogenesis"/>
    <property type="evidence" value="ECO:0007669"/>
    <property type="project" value="UniProtKB-ARBA"/>
</dbReference>
<evidence type="ECO:0000256" key="9">
    <source>
        <dbReference type="PROSITE-ProRule" id="PRU00043"/>
    </source>
</evidence>
<name>A0A3B3IER8_ORYLA</name>
<dbReference type="CDD" id="cd11304">
    <property type="entry name" value="Cadherin_repeat"/>
    <property type="match status" value="2"/>
</dbReference>
<keyword evidence="7" id="KW-0472">Membrane</keyword>
<evidence type="ECO:0000256" key="7">
    <source>
        <dbReference type="ARBA" id="ARBA00023136"/>
    </source>
</evidence>
<evidence type="ECO:0000256" key="5">
    <source>
        <dbReference type="ARBA" id="ARBA00022889"/>
    </source>
</evidence>
<dbReference type="Pfam" id="PF00028">
    <property type="entry name" value="Cadherin"/>
    <property type="match status" value="1"/>
</dbReference>
<keyword evidence="13" id="KW-1185">Reference proteome</keyword>
<dbReference type="PANTHER" id="PTHR24028">
    <property type="entry name" value="CADHERIN-87A"/>
    <property type="match status" value="1"/>
</dbReference>
<keyword evidence="6" id="KW-1133">Transmembrane helix</keyword>
<dbReference type="SUPFAM" id="SSF49313">
    <property type="entry name" value="Cadherin-like"/>
    <property type="match status" value="2"/>
</dbReference>
<dbReference type="PANTHER" id="PTHR24028:SF290">
    <property type="entry name" value="PROTOCADHERIN 2 ALPHA A 15-RELATED"/>
    <property type="match status" value="1"/>
</dbReference>
<keyword evidence="5" id="KW-0130">Cell adhesion</keyword>
<feature type="domain" description="Cadherin" evidence="11">
    <location>
        <begin position="44"/>
        <end position="120"/>
    </location>
</feature>
<feature type="signal peptide" evidence="10">
    <location>
        <begin position="1"/>
        <end position="22"/>
    </location>
</feature>
<dbReference type="FunFam" id="2.60.40.60:FF:000002">
    <property type="entry name" value="Protocadherin alpha 2"/>
    <property type="match status" value="1"/>
</dbReference>
<evidence type="ECO:0000256" key="6">
    <source>
        <dbReference type="ARBA" id="ARBA00022989"/>
    </source>
</evidence>
<dbReference type="GO" id="GO:0005509">
    <property type="term" value="F:calcium ion binding"/>
    <property type="evidence" value="ECO:0007669"/>
    <property type="project" value="UniProtKB-UniRule"/>
</dbReference>
<reference evidence="12 13" key="1">
    <citation type="journal article" date="2007" name="Nature">
        <title>The medaka draft genome and insights into vertebrate genome evolution.</title>
        <authorList>
            <person name="Kasahara M."/>
            <person name="Naruse K."/>
            <person name="Sasaki S."/>
            <person name="Nakatani Y."/>
            <person name="Qu W."/>
            <person name="Ahsan B."/>
            <person name="Yamada T."/>
            <person name="Nagayasu Y."/>
            <person name="Doi K."/>
            <person name="Kasai Y."/>
            <person name="Jindo T."/>
            <person name="Kobayashi D."/>
            <person name="Shimada A."/>
            <person name="Toyoda A."/>
            <person name="Kuroki Y."/>
            <person name="Fujiyama A."/>
            <person name="Sasaki T."/>
            <person name="Shimizu A."/>
            <person name="Asakawa S."/>
            <person name="Shimizu N."/>
            <person name="Hashimoto S."/>
            <person name="Yang J."/>
            <person name="Lee Y."/>
            <person name="Matsushima K."/>
            <person name="Sugano S."/>
            <person name="Sakaizumi M."/>
            <person name="Narita T."/>
            <person name="Ohishi K."/>
            <person name="Haga S."/>
            <person name="Ohta F."/>
            <person name="Nomoto H."/>
            <person name="Nogata K."/>
            <person name="Morishita T."/>
            <person name="Endo T."/>
            <person name="Shin-I T."/>
            <person name="Takeda H."/>
            <person name="Morishita S."/>
            <person name="Kohara Y."/>
        </authorList>
    </citation>
    <scope>NUCLEOTIDE SEQUENCE [LARGE SCALE GENOMIC DNA]</scope>
    <source>
        <strain evidence="12 13">Hd-rR</strain>
    </source>
</reference>
<dbReference type="AlphaFoldDB" id="A0A3B3IER8"/>
<evidence type="ECO:0000256" key="2">
    <source>
        <dbReference type="ARBA" id="ARBA00022692"/>
    </source>
</evidence>
<dbReference type="GeneTree" id="ENSGT00940000165118"/>
<keyword evidence="2" id="KW-0812">Transmembrane</keyword>
<feature type="chain" id="PRO_5017408643" description="Cadherin domain-containing protein" evidence="10">
    <location>
        <begin position="23"/>
        <end position="224"/>
    </location>
</feature>
<evidence type="ECO:0000256" key="8">
    <source>
        <dbReference type="ARBA" id="ARBA00023180"/>
    </source>
</evidence>
<dbReference type="GO" id="GO:0007156">
    <property type="term" value="P:homophilic cell adhesion via plasma membrane adhesion molecules"/>
    <property type="evidence" value="ECO:0007669"/>
    <property type="project" value="InterPro"/>
</dbReference>
<dbReference type="Proteomes" id="UP000001038">
    <property type="component" value="Chromosome 10"/>
</dbReference>
<evidence type="ECO:0000256" key="10">
    <source>
        <dbReference type="SAM" id="SignalP"/>
    </source>
</evidence>
<dbReference type="InterPro" id="IPR020894">
    <property type="entry name" value="Cadherin_CS"/>
</dbReference>
<protein>
    <recommendedName>
        <fullName evidence="11">Cadherin domain-containing protein</fullName>
    </recommendedName>
</protein>
<dbReference type="Ensembl" id="ENSORLT00000042066.1">
    <property type="protein sequence ID" value="ENSORLP00000042401.1"/>
    <property type="gene ID" value="ENSORLG00000027606.1"/>
</dbReference>
<dbReference type="InterPro" id="IPR050174">
    <property type="entry name" value="Protocadherin/Cadherin-CA"/>
</dbReference>
<dbReference type="SMART" id="SM00112">
    <property type="entry name" value="CA"/>
    <property type="match status" value="2"/>
</dbReference>
<dbReference type="Bgee" id="ENSORLG00000027606">
    <property type="expression patterns" value="Expressed in sexually immature organism and 1 other cell type or tissue"/>
</dbReference>
<reference evidence="12" key="3">
    <citation type="submission" date="2025-09" db="UniProtKB">
        <authorList>
            <consortium name="Ensembl"/>
        </authorList>
    </citation>
    <scope>IDENTIFICATION</scope>
    <source>
        <strain evidence="12">Hd-rR</strain>
    </source>
</reference>
<dbReference type="InterPro" id="IPR015919">
    <property type="entry name" value="Cadherin-like_sf"/>
</dbReference>
<organism evidence="12 13">
    <name type="scientific">Oryzias latipes</name>
    <name type="common">Japanese rice fish</name>
    <name type="synonym">Japanese killifish</name>
    <dbReference type="NCBI Taxonomy" id="8090"/>
    <lineage>
        <taxon>Eukaryota</taxon>
        <taxon>Metazoa</taxon>
        <taxon>Chordata</taxon>
        <taxon>Craniata</taxon>
        <taxon>Vertebrata</taxon>
        <taxon>Euteleostomi</taxon>
        <taxon>Actinopterygii</taxon>
        <taxon>Neopterygii</taxon>
        <taxon>Teleostei</taxon>
        <taxon>Neoteleostei</taxon>
        <taxon>Acanthomorphata</taxon>
        <taxon>Ovalentaria</taxon>
        <taxon>Atherinomorphae</taxon>
        <taxon>Beloniformes</taxon>
        <taxon>Adrianichthyidae</taxon>
        <taxon>Oryziinae</taxon>
        <taxon>Oryzias</taxon>
    </lineage>
</organism>
<evidence type="ECO:0000259" key="11">
    <source>
        <dbReference type="PROSITE" id="PS50268"/>
    </source>
</evidence>
<dbReference type="PROSITE" id="PS00232">
    <property type="entry name" value="CADHERIN_1"/>
    <property type="match status" value="1"/>
</dbReference>
<proteinExistence type="predicted"/>